<comment type="caution">
    <text evidence="1">The sequence shown here is derived from an EMBL/GenBank/DDBJ whole genome shotgun (WGS) entry which is preliminary data.</text>
</comment>
<organism evidence="1 2">
    <name type="scientific">Akanthomyces muscarius</name>
    <name type="common">Entomopathogenic fungus</name>
    <name type="synonym">Lecanicillium muscarium</name>
    <dbReference type="NCBI Taxonomy" id="2231603"/>
    <lineage>
        <taxon>Eukaryota</taxon>
        <taxon>Fungi</taxon>
        <taxon>Dikarya</taxon>
        <taxon>Ascomycota</taxon>
        <taxon>Pezizomycotina</taxon>
        <taxon>Sordariomycetes</taxon>
        <taxon>Hypocreomycetidae</taxon>
        <taxon>Hypocreales</taxon>
        <taxon>Cordycipitaceae</taxon>
        <taxon>Akanthomyces</taxon>
    </lineage>
</organism>
<reference evidence="1" key="1">
    <citation type="journal article" date="2023" name="Access Microbiol">
        <title>De-novo genome assembly for Akanthomyces muscarius, a biocontrol agent of insect agricultural pests.</title>
        <authorList>
            <person name="Erdos Z."/>
            <person name="Studholme D.J."/>
            <person name="Raymond B."/>
            <person name="Sharma M."/>
        </authorList>
    </citation>
    <scope>NUCLEOTIDE SEQUENCE</scope>
    <source>
        <strain evidence="1">Ve6</strain>
    </source>
</reference>
<dbReference type="RefSeq" id="XP_056059103.1">
    <property type="nucleotide sequence ID" value="XM_056203669.1"/>
</dbReference>
<protein>
    <submittedName>
        <fullName evidence="1">Uncharacterized protein</fullName>
    </submittedName>
</protein>
<dbReference type="EMBL" id="JAJHUN010000001">
    <property type="protein sequence ID" value="KAJ4164188.1"/>
    <property type="molecule type" value="Genomic_DNA"/>
</dbReference>
<dbReference type="AlphaFoldDB" id="A0A9W8QMP6"/>
<dbReference type="GeneID" id="80893031"/>
<keyword evidence="2" id="KW-1185">Reference proteome</keyword>
<dbReference type="KEGG" id="amus:LMH87_005872"/>
<sequence>MLAKILTGDETLGHGRNGYYLASSGSVAWEDMYSSIAAALVRRGVIASAEVPLADDEALERMARGLGGISKEMVRVQLGGKCTFTAEHGVRIGWHPHVF</sequence>
<evidence type="ECO:0000313" key="2">
    <source>
        <dbReference type="Proteomes" id="UP001144673"/>
    </source>
</evidence>
<evidence type="ECO:0000313" key="1">
    <source>
        <dbReference type="EMBL" id="KAJ4164188.1"/>
    </source>
</evidence>
<gene>
    <name evidence="1" type="ORF">LMH87_005872</name>
</gene>
<proteinExistence type="predicted"/>
<name>A0A9W8QMP6_AKAMU</name>
<dbReference type="Proteomes" id="UP001144673">
    <property type="component" value="Chromosome 1"/>
</dbReference>
<accession>A0A9W8QMP6</accession>